<reference evidence="10 11" key="1">
    <citation type="journal article" date="2011" name="Stand. Genomic Sci.">
        <title>Complete genome sequence of Syntrophobotulus glycolicus type strain (FlGlyR).</title>
        <authorList>
            <person name="Han C."/>
            <person name="Mwirichia R."/>
            <person name="Chertkov O."/>
            <person name="Held B."/>
            <person name="Lapidus A."/>
            <person name="Nolan M."/>
            <person name="Lucas S."/>
            <person name="Hammon N."/>
            <person name="Deshpande S."/>
            <person name="Cheng J.F."/>
            <person name="Tapia R."/>
            <person name="Goodwin L."/>
            <person name="Pitluck S."/>
            <person name="Huntemann M."/>
            <person name="Liolios K."/>
            <person name="Ivanova N."/>
            <person name="Pagani I."/>
            <person name="Mavromatis K."/>
            <person name="Ovchinikova G."/>
            <person name="Pati A."/>
            <person name="Chen A."/>
            <person name="Palaniappan K."/>
            <person name="Land M."/>
            <person name="Hauser L."/>
            <person name="Brambilla E.M."/>
            <person name="Rohde M."/>
            <person name="Spring S."/>
            <person name="Sikorski J."/>
            <person name="Goker M."/>
            <person name="Woyke T."/>
            <person name="Bristow J."/>
            <person name="Eisen J.A."/>
            <person name="Markowitz V."/>
            <person name="Hugenholtz P."/>
            <person name="Kyrpides N.C."/>
            <person name="Klenk H.P."/>
            <person name="Detter J.C."/>
        </authorList>
    </citation>
    <scope>NUCLEOTIDE SEQUENCE [LARGE SCALE GENOMIC DNA]</scope>
    <source>
        <strain evidence="11">DSM 8271 / FlGlyR</strain>
    </source>
</reference>
<dbReference type="GO" id="GO:0004519">
    <property type="term" value="F:endonuclease activity"/>
    <property type="evidence" value="ECO:0007669"/>
    <property type="project" value="UniProtKB-KW"/>
</dbReference>
<evidence type="ECO:0000256" key="7">
    <source>
        <dbReference type="RuleBase" id="RU363069"/>
    </source>
</evidence>
<evidence type="ECO:0000259" key="9">
    <source>
        <dbReference type="Pfam" id="PF12320"/>
    </source>
</evidence>
<dbReference type="AlphaFoldDB" id="F0SV72"/>
<dbReference type="PANTHER" id="PTHR30337:SF0">
    <property type="entry name" value="NUCLEASE SBCCD SUBUNIT D"/>
    <property type="match status" value="1"/>
</dbReference>
<evidence type="ECO:0000313" key="10">
    <source>
        <dbReference type="EMBL" id="ADY55572.1"/>
    </source>
</evidence>
<dbReference type="Proteomes" id="UP000007488">
    <property type="component" value="Chromosome"/>
</dbReference>
<dbReference type="RefSeq" id="WP_013624442.1">
    <property type="nucleotide sequence ID" value="NC_015172.1"/>
</dbReference>
<keyword evidence="6 7" id="KW-0269">Exonuclease</keyword>
<protein>
    <recommendedName>
        <fullName evidence="3 7">Nuclease SbcCD subunit D</fullName>
    </recommendedName>
</protein>
<keyword evidence="5 7" id="KW-0378">Hydrolase</keyword>
<dbReference type="InterPro" id="IPR004843">
    <property type="entry name" value="Calcineurin-like_PHP"/>
</dbReference>
<gene>
    <name evidence="7" type="primary">sbcD</name>
    <name evidence="10" type="ordered locus">Sgly_1258</name>
</gene>
<dbReference type="Pfam" id="PF00149">
    <property type="entry name" value="Metallophos"/>
    <property type="match status" value="1"/>
</dbReference>
<evidence type="ECO:0000256" key="5">
    <source>
        <dbReference type="ARBA" id="ARBA00022801"/>
    </source>
</evidence>
<dbReference type="GO" id="GO:0006260">
    <property type="term" value="P:DNA replication"/>
    <property type="evidence" value="ECO:0007669"/>
    <property type="project" value="UniProtKB-KW"/>
</dbReference>
<comment type="similarity">
    <text evidence="1 7">Belongs to the SbcD family.</text>
</comment>
<organism evidence="10 11">
    <name type="scientific">Syntrophobotulus glycolicus (strain DSM 8271 / FlGlyR)</name>
    <dbReference type="NCBI Taxonomy" id="645991"/>
    <lineage>
        <taxon>Bacteria</taxon>
        <taxon>Bacillati</taxon>
        <taxon>Bacillota</taxon>
        <taxon>Clostridia</taxon>
        <taxon>Eubacteriales</taxon>
        <taxon>Desulfitobacteriaceae</taxon>
        <taxon>Syntrophobotulus</taxon>
    </lineage>
</organism>
<dbReference type="STRING" id="645991.Sgly_1258"/>
<dbReference type="SUPFAM" id="SSF56300">
    <property type="entry name" value="Metallo-dependent phosphatases"/>
    <property type="match status" value="1"/>
</dbReference>
<dbReference type="Gene3D" id="3.60.21.10">
    <property type="match status" value="1"/>
</dbReference>
<name>F0SV72_SYNGF</name>
<reference evidence="11" key="2">
    <citation type="submission" date="2011-02" db="EMBL/GenBank/DDBJ databases">
        <title>The complete genome of Syntrophobotulus glycolicus DSM 8271.</title>
        <authorList>
            <person name="Lucas S."/>
            <person name="Copeland A."/>
            <person name="Lapidus A."/>
            <person name="Bruce D."/>
            <person name="Goodwin L."/>
            <person name="Pitluck S."/>
            <person name="Kyrpides N."/>
            <person name="Mavromatis K."/>
            <person name="Pagani I."/>
            <person name="Ivanova N."/>
            <person name="Mikhailova N."/>
            <person name="Chertkov O."/>
            <person name="Held B."/>
            <person name="Detter J.C."/>
            <person name="Tapia R."/>
            <person name="Han C."/>
            <person name="Land M."/>
            <person name="Hauser L."/>
            <person name="Markowitz V."/>
            <person name="Cheng J.-F."/>
            <person name="Hugenholtz P."/>
            <person name="Woyke T."/>
            <person name="Wu D."/>
            <person name="Spring S."/>
            <person name="Schroeder M."/>
            <person name="Brambilla E."/>
            <person name="Klenk H.-P."/>
            <person name="Eisen J.A."/>
        </authorList>
    </citation>
    <scope>NUCLEOTIDE SEQUENCE [LARGE SCALE GENOMIC DNA]</scope>
    <source>
        <strain evidence="11">DSM 8271 / FlGlyR</strain>
    </source>
</reference>
<keyword evidence="7" id="KW-0233">DNA recombination</keyword>
<dbReference type="CDD" id="cd00840">
    <property type="entry name" value="MPP_Mre11_N"/>
    <property type="match status" value="1"/>
</dbReference>
<evidence type="ECO:0000313" key="11">
    <source>
        <dbReference type="Proteomes" id="UP000007488"/>
    </source>
</evidence>
<feature type="domain" description="Calcineurin-like phosphoesterase" evidence="8">
    <location>
        <begin position="1"/>
        <end position="217"/>
    </location>
</feature>
<dbReference type="eggNOG" id="COG0420">
    <property type="taxonomic scope" value="Bacteria"/>
</dbReference>
<dbReference type="OrthoDB" id="9773856at2"/>
<keyword evidence="7" id="KW-0255">Endonuclease</keyword>
<dbReference type="InterPro" id="IPR041796">
    <property type="entry name" value="Mre11_N"/>
</dbReference>
<evidence type="ECO:0000256" key="4">
    <source>
        <dbReference type="ARBA" id="ARBA00022722"/>
    </source>
</evidence>
<evidence type="ECO:0000256" key="2">
    <source>
        <dbReference type="ARBA" id="ARBA00011322"/>
    </source>
</evidence>
<evidence type="ECO:0000256" key="6">
    <source>
        <dbReference type="ARBA" id="ARBA00022839"/>
    </source>
</evidence>
<feature type="domain" description="Nuclease SbcCD subunit D C-terminal" evidence="9">
    <location>
        <begin position="267"/>
        <end position="366"/>
    </location>
</feature>
<dbReference type="KEGG" id="sgy:Sgly_1258"/>
<dbReference type="GO" id="GO:0008408">
    <property type="term" value="F:3'-5' exonuclease activity"/>
    <property type="evidence" value="ECO:0007669"/>
    <property type="project" value="InterPro"/>
</dbReference>
<dbReference type="InterPro" id="IPR050535">
    <property type="entry name" value="DNA_Repair-Maintenance_Comp"/>
</dbReference>
<proteinExistence type="inferred from homology"/>
<dbReference type="Pfam" id="PF12320">
    <property type="entry name" value="SbcD_C"/>
    <property type="match status" value="1"/>
</dbReference>
<dbReference type="NCBIfam" id="TIGR00619">
    <property type="entry name" value="sbcd"/>
    <property type="match status" value="1"/>
</dbReference>
<dbReference type="InterPro" id="IPR004593">
    <property type="entry name" value="SbcD"/>
</dbReference>
<sequence length="391" mass="42767">MKLLHLADLHIGKRLNEFSLLEDQKHILKEILDLTEDIRPAGILIAGDVYDKSVPAGEAVEILDDFLTELVALRAPVFLVSGNHDSPERLNFGSRILAPNGVHIAGTFEGALKQVTLRDEYGPAHIYLLPFIKPAMARPHFPDRNIESYEDAVRAVIEAAPIDSGERNLLVAHQFVTSGTTEPERSDSETIAVGGLDNIDASVFAPFDYVALGHLHAPQSIGRETVRYAGSPLKYSFSEVRGQKSATLVELAQKGTSRIETVNLTPRRDLREIKGPLAELLRAGAAGSPADTLSGGLCQDYIRAVLTDEDEVLDAIGRLRQVYPHIMRLDFENSRTKQGTEAAAAAAGDAAQKSPLDLFAEFYLRQNNREMTEEQGRIMREVLEQAGGGGQ</sequence>
<evidence type="ECO:0000256" key="1">
    <source>
        <dbReference type="ARBA" id="ARBA00010555"/>
    </source>
</evidence>
<dbReference type="PANTHER" id="PTHR30337">
    <property type="entry name" value="COMPONENT OF ATP-DEPENDENT DSDNA EXONUCLEASE"/>
    <property type="match status" value="1"/>
</dbReference>
<evidence type="ECO:0000256" key="3">
    <source>
        <dbReference type="ARBA" id="ARBA00013365"/>
    </source>
</evidence>
<keyword evidence="7" id="KW-0235">DNA replication</keyword>
<keyword evidence="11" id="KW-1185">Reference proteome</keyword>
<dbReference type="InterPro" id="IPR029052">
    <property type="entry name" value="Metallo-depent_PP-like"/>
</dbReference>
<dbReference type="GO" id="GO:0006310">
    <property type="term" value="P:DNA recombination"/>
    <property type="evidence" value="ECO:0007669"/>
    <property type="project" value="UniProtKB-KW"/>
</dbReference>
<dbReference type="InterPro" id="IPR026843">
    <property type="entry name" value="SbcD_C"/>
</dbReference>
<comment type="function">
    <text evidence="7">SbcCD cleaves DNA hairpin structures. These structures can inhibit DNA replication and are intermediates in certain DNA recombination reactions. The complex acts as a 3'-&gt;5' double strand exonuclease that can open hairpins. It also has a 5' single-strand endonuclease activity.</text>
</comment>
<keyword evidence="4 7" id="KW-0540">Nuclease</keyword>
<dbReference type="EMBL" id="CP002547">
    <property type="protein sequence ID" value="ADY55572.1"/>
    <property type="molecule type" value="Genomic_DNA"/>
</dbReference>
<dbReference type="HOGENOM" id="CLU_038045_0_1_9"/>
<comment type="subunit">
    <text evidence="2 7">Heterodimer of SbcC and SbcD.</text>
</comment>
<evidence type="ECO:0000259" key="8">
    <source>
        <dbReference type="Pfam" id="PF00149"/>
    </source>
</evidence>
<accession>F0SV72</accession>